<sequence>MKIAPDFLNALSRGDALAIQTELAQALAPSRAAWKVARLDDGDLISAPIVGNRLFESPGRLSQDIYGLGGIECELAFRIGHPLSATDKEWSRYNVLDAIDGVSVAVEICDSRWAVGFDTPRNAMLADLLANAALIVGPTETDWRSIAFEKINGRLIINGAIQREAAGRAGADLVDLVVLLANDLRNRGHALKVGDFIATGSYTGFHKASPGDRIVAEFGGLKSVFVVLE</sequence>
<dbReference type="PANTHER" id="PTHR30143:SF0">
    <property type="entry name" value="2-KETO-4-PENTENOATE HYDRATASE"/>
    <property type="match status" value="1"/>
</dbReference>
<dbReference type="GO" id="GO:0005737">
    <property type="term" value="C:cytoplasm"/>
    <property type="evidence" value="ECO:0007669"/>
    <property type="project" value="TreeGrafter"/>
</dbReference>
<accession>A0A101KX49</accession>
<evidence type="ECO:0000313" key="3">
    <source>
        <dbReference type="EMBL" id="KUM28562.1"/>
    </source>
</evidence>
<dbReference type="InterPro" id="IPR036663">
    <property type="entry name" value="Fumarylacetoacetase_C_sf"/>
</dbReference>
<comment type="caution">
    <text evidence="3">The sequence shown here is derived from an EMBL/GenBank/DDBJ whole genome shotgun (WGS) entry which is preliminary data.</text>
</comment>
<dbReference type="OrthoDB" id="9792137at2"/>
<dbReference type="Gene3D" id="3.90.850.10">
    <property type="entry name" value="Fumarylacetoacetase-like, C-terminal domain"/>
    <property type="match status" value="1"/>
</dbReference>
<dbReference type="Proteomes" id="UP000053176">
    <property type="component" value="Unassembled WGS sequence"/>
</dbReference>
<dbReference type="SUPFAM" id="SSF56529">
    <property type="entry name" value="FAH"/>
    <property type="match status" value="1"/>
</dbReference>
<dbReference type="Pfam" id="PF01557">
    <property type="entry name" value="FAA_hydrolase"/>
    <property type="match status" value="1"/>
</dbReference>
<dbReference type="EMBL" id="LPWA01000009">
    <property type="protein sequence ID" value="KUM28562.1"/>
    <property type="molecule type" value="Genomic_DNA"/>
</dbReference>
<evidence type="ECO:0000259" key="2">
    <source>
        <dbReference type="Pfam" id="PF01557"/>
    </source>
</evidence>
<name>A0A101KX49_RHILI</name>
<dbReference type="AlphaFoldDB" id="A0A101KX49"/>
<dbReference type="InterPro" id="IPR050772">
    <property type="entry name" value="Hydratase-Decarb/MhpD_sf"/>
</dbReference>
<dbReference type="PANTHER" id="PTHR30143">
    <property type="entry name" value="ACID HYDRATASE"/>
    <property type="match status" value="1"/>
</dbReference>
<dbReference type="GO" id="GO:0008684">
    <property type="term" value="F:2-oxopent-4-enoate hydratase activity"/>
    <property type="evidence" value="ECO:0007669"/>
    <property type="project" value="TreeGrafter"/>
</dbReference>
<organism evidence="3 4">
    <name type="scientific">Rhizobium loti</name>
    <name type="common">Mesorhizobium loti</name>
    <dbReference type="NCBI Taxonomy" id="381"/>
    <lineage>
        <taxon>Bacteria</taxon>
        <taxon>Pseudomonadati</taxon>
        <taxon>Pseudomonadota</taxon>
        <taxon>Alphaproteobacteria</taxon>
        <taxon>Hyphomicrobiales</taxon>
        <taxon>Phyllobacteriaceae</taxon>
        <taxon>Mesorhizobium</taxon>
    </lineage>
</organism>
<evidence type="ECO:0000313" key="4">
    <source>
        <dbReference type="Proteomes" id="UP000053176"/>
    </source>
</evidence>
<dbReference type="InterPro" id="IPR011234">
    <property type="entry name" value="Fumarylacetoacetase-like_C"/>
</dbReference>
<keyword evidence="1" id="KW-0456">Lyase</keyword>
<evidence type="ECO:0000256" key="1">
    <source>
        <dbReference type="ARBA" id="ARBA00023239"/>
    </source>
</evidence>
<proteinExistence type="predicted"/>
<feature type="domain" description="Fumarylacetoacetase-like C-terminal" evidence="2">
    <location>
        <begin position="71"/>
        <end position="221"/>
    </location>
</feature>
<reference evidence="3 4" key="1">
    <citation type="submission" date="2015-12" db="EMBL/GenBank/DDBJ databases">
        <title>Draft genome sequence of Mesorhizobium sp. UFLA 01-765, a multitolerant efficient symbiont and plant-growth promoting strain isolated from Zn-mining soil using Leucaena leucocephala as a trap plant.</title>
        <authorList>
            <person name="Rangel W.M."/>
            <person name="Thijs S."/>
            <person name="Longatti S.M."/>
            <person name="Moreira F.M."/>
            <person name="Weyens N."/>
            <person name="Vangronsveld J."/>
            <person name="Van Hamme J.D."/>
            <person name="Bottos E.M."/>
            <person name="Rineau F."/>
        </authorList>
    </citation>
    <scope>NUCLEOTIDE SEQUENCE [LARGE SCALE GENOMIC DNA]</scope>
    <source>
        <strain evidence="3 4">UFLA 01-765</strain>
    </source>
</reference>
<protein>
    <recommendedName>
        <fullName evidence="2">Fumarylacetoacetase-like C-terminal domain-containing protein</fullName>
    </recommendedName>
</protein>
<gene>
    <name evidence="3" type="ORF">AU467_34580</name>
</gene>